<feature type="chain" id="PRO_5038402170" evidence="1">
    <location>
        <begin position="19"/>
        <end position="223"/>
    </location>
</feature>
<dbReference type="Gene3D" id="3.40.50.1110">
    <property type="entry name" value="SGNH hydrolase"/>
    <property type="match status" value="1"/>
</dbReference>
<feature type="domain" description="SGNH hydrolase-type esterase" evidence="2">
    <location>
        <begin position="37"/>
        <end position="200"/>
    </location>
</feature>
<feature type="signal peptide" evidence="1">
    <location>
        <begin position="1"/>
        <end position="18"/>
    </location>
</feature>
<organism evidence="3 4">
    <name type="scientific">Leifsonia shinshuensis</name>
    <dbReference type="NCBI Taxonomy" id="150026"/>
    <lineage>
        <taxon>Bacteria</taxon>
        <taxon>Bacillati</taxon>
        <taxon>Actinomycetota</taxon>
        <taxon>Actinomycetes</taxon>
        <taxon>Micrococcales</taxon>
        <taxon>Microbacteriaceae</taxon>
        <taxon>Leifsonia</taxon>
    </lineage>
</organism>
<dbReference type="InterPro" id="IPR013830">
    <property type="entry name" value="SGNH_hydro"/>
</dbReference>
<dbReference type="InterPro" id="IPR036514">
    <property type="entry name" value="SGNH_hydro_sf"/>
</dbReference>
<dbReference type="Proteomes" id="UP000578352">
    <property type="component" value="Unassembled WGS sequence"/>
</dbReference>
<dbReference type="SUPFAM" id="SSF52266">
    <property type="entry name" value="SGNH hydrolase"/>
    <property type="match status" value="1"/>
</dbReference>
<name>A0A853CUK2_9MICO</name>
<proteinExistence type="predicted"/>
<comment type="caution">
    <text evidence="3">The sequence shown here is derived from an EMBL/GenBank/DDBJ whole genome shotgun (WGS) entry which is preliminary data.</text>
</comment>
<evidence type="ECO:0000313" key="3">
    <source>
        <dbReference type="EMBL" id="NYJ24357.1"/>
    </source>
</evidence>
<dbReference type="EMBL" id="JACCFL010000001">
    <property type="protein sequence ID" value="NYJ24357.1"/>
    <property type="molecule type" value="Genomic_DNA"/>
</dbReference>
<evidence type="ECO:0000313" key="4">
    <source>
        <dbReference type="Proteomes" id="UP000578352"/>
    </source>
</evidence>
<dbReference type="AlphaFoldDB" id="A0A853CUK2"/>
<reference evidence="3 4" key="1">
    <citation type="submission" date="2020-07" db="EMBL/GenBank/DDBJ databases">
        <title>Sequencing the genomes of 1000 actinobacteria strains.</title>
        <authorList>
            <person name="Klenk H.-P."/>
        </authorList>
    </citation>
    <scope>NUCLEOTIDE SEQUENCE [LARGE SCALE GENOMIC DNA]</scope>
    <source>
        <strain evidence="3 4">DSM 15165</strain>
    </source>
</reference>
<accession>A0A853CUK2</accession>
<sequence length="223" mass="22123">MAVASALALTGCSAFSEAAPAARPTATATPTQPTAVAIGDSIAIGFGVPADDAWPLLAAGRLGWNLTDLAEGGAGFTKPGVNSHEFDDQVSAAIRLRPQVVVIAATRNDAATAAAAPSTVRQATRAAIDRLATALPDSTIIGLGSVWGATPAPAAANVLDGALKDAVLAAGGHWLSLGQTFLGHPDLLQGDGIHPNSAGQLLLAKAVADAIAHARIEPGPAQS</sequence>
<protein>
    <submittedName>
        <fullName evidence="3">Lysophospholipase L1-like esterase</fullName>
    </submittedName>
</protein>
<dbReference type="RefSeq" id="WP_343063550.1">
    <property type="nucleotide sequence ID" value="NZ_BAABEH010000001.1"/>
</dbReference>
<keyword evidence="1" id="KW-0732">Signal</keyword>
<evidence type="ECO:0000259" key="2">
    <source>
        <dbReference type="Pfam" id="PF13472"/>
    </source>
</evidence>
<gene>
    <name evidence="3" type="ORF">HNR13_002644</name>
</gene>
<dbReference type="Pfam" id="PF13472">
    <property type="entry name" value="Lipase_GDSL_2"/>
    <property type="match status" value="1"/>
</dbReference>
<evidence type="ECO:0000256" key="1">
    <source>
        <dbReference type="SAM" id="SignalP"/>
    </source>
</evidence>